<keyword evidence="2" id="KW-1185">Reference proteome</keyword>
<reference evidence="2" key="1">
    <citation type="submission" date="2015-06" db="EMBL/GenBank/DDBJ databases">
        <authorList>
            <person name="Bertelli C."/>
        </authorList>
    </citation>
    <scope>NUCLEOTIDE SEQUENCE [LARGE SCALE GENOMIC DNA]</scope>
    <source>
        <strain evidence="2">CRIB-30</strain>
    </source>
</reference>
<dbReference type="EMBL" id="CWGJ01000001">
    <property type="protein sequence ID" value="CRX37381.1"/>
    <property type="molecule type" value="Genomic_DNA"/>
</dbReference>
<evidence type="ECO:0008006" key="3">
    <source>
        <dbReference type="Google" id="ProtNLM"/>
    </source>
</evidence>
<accession>A0A0H5DMN1</accession>
<dbReference type="OrthoDB" id="20811at2"/>
<dbReference type="AlphaFoldDB" id="A0A0H5DMN1"/>
<evidence type="ECO:0000313" key="1">
    <source>
        <dbReference type="EMBL" id="CRX37381.1"/>
    </source>
</evidence>
<dbReference type="RefSeq" id="WP_098037240.1">
    <property type="nucleotide sequence ID" value="NZ_CWGJ01000001.1"/>
</dbReference>
<dbReference type="Proteomes" id="UP000220251">
    <property type="component" value="Unassembled WGS sequence"/>
</dbReference>
<organism evidence="1 2">
    <name type="scientific">Estrella lausannensis</name>
    <dbReference type="NCBI Taxonomy" id="483423"/>
    <lineage>
        <taxon>Bacteria</taxon>
        <taxon>Pseudomonadati</taxon>
        <taxon>Chlamydiota</taxon>
        <taxon>Chlamydiia</taxon>
        <taxon>Parachlamydiales</taxon>
        <taxon>Candidatus Criblamydiaceae</taxon>
        <taxon>Estrella</taxon>
    </lineage>
</organism>
<sequence>MKEDNALRALSELSETDIDIIRHREAHFSGSFSLMIEYYATEGRGRDPDFSISRLHELKMIEEKSGQNLASLTLADDQKEEIEKSRALYQRLKEIYSKGKKSRPEEILIADLILSEEEYPEKEIEKICLLGKRAIPFLIALMRNEELRNPLFPGFGKAPSLAIDCLREIKDESAIIALFEEIGHEEVVDEEGALLALREIGRPAELFLLKVLSSRPITSDNERAAVALIHFKDHQEVSKAAIDLLESQDFRNTIPLSCYLALIAEGTHDETLRERFRKMALEKGTPKVLQEDMLMVTRSWDKKKKAR</sequence>
<name>A0A0H5DMN1_9BACT</name>
<gene>
    <name evidence="1" type="ORF">ELAC_0017</name>
</gene>
<proteinExistence type="predicted"/>
<evidence type="ECO:0000313" key="2">
    <source>
        <dbReference type="Proteomes" id="UP000220251"/>
    </source>
</evidence>
<protein>
    <recommendedName>
        <fullName evidence="3">HEAT repeat domain-containing protein</fullName>
    </recommendedName>
</protein>